<dbReference type="GO" id="GO:0005634">
    <property type="term" value="C:nucleus"/>
    <property type="evidence" value="ECO:0007669"/>
    <property type="project" value="UniProtKB-SubCell"/>
</dbReference>
<evidence type="ECO:0000256" key="4">
    <source>
        <dbReference type="ARBA" id="ARBA00011685"/>
    </source>
</evidence>
<dbReference type="InterPro" id="IPR016068">
    <property type="entry name" value="Translin_N"/>
</dbReference>
<dbReference type="Pfam" id="PF01997">
    <property type="entry name" value="Translin"/>
    <property type="match status" value="1"/>
</dbReference>
<dbReference type="AlphaFoldDB" id="A0A8D9BDK5"/>
<dbReference type="EMBL" id="HBUF01621486">
    <property type="protein sequence ID" value="CAG6781106.1"/>
    <property type="molecule type" value="Transcribed_RNA"/>
</dbReference>
<evidence type="ECO:0000256" key="9">
    <source>
        <dbReference type="ARBA" id="ARBA00022801"/>
    </source>
</evidence>
<dbReference type="FunFam" id="1.20.58.200:FF:000002">
    <property type="entry name" value="Putative translin"/>
    <property type="match status" value="1"/>
</dbReference>
<keyword evidence="9" id="KW-0378">Hydrolase</keyword>
<keyword evidence="12" id="KW-0539">Nucleus</keyword>
<evidence type="ECO:0000256" key="8">
    <source>
        <dbReference type="ARBA" id="ARBA00022759"/>
    </source>
</evidence>
<keyword evidence="16" id="KW-0479">Metal-binding</keyword>
<evidence type="ECO:0000256" key="13">
    <source>
        <dbReference type="ARBA" id="ARBA00025374"/>
    </source>
</evidence>
<evidence type="ECO:0000256" key="2">
    <source>
        <dbReference type="ARBA" id="ARBA00004496"/>
    </source>
</evidence>
<dbReference type="EMBL" id="HBUF01621485">
    <property type="protein sequence ID" value="CAG6781105.1"/>
    <property type="molecule type" value="Transcribed_RNA"/>
</dbReference>
<keyword evidence="6" id="KW-0963">Cytoplasm</keyword>
<sequence length="225" mass="25472">MASPITDIFAAYQNHLDVDQEIRDEIREIVKSIDVKLREVTTVLQIIHKEEGLAQIPATSEKSKALLVDVKDGYGKLASKIESLSYHRFNDHWKFTSQKATFIVALVHYLETGTLATLEKVTETLGIKSSQADGFHLELDDYLIGVLQLASELSRFAINAVICGDYERPLQISSFVSELSAGFSVLTMKNDYLRKRYDALKYDIKKIEEVVYDLSIRGLKNNPQQ</sequence>
<proteinExistence type="inferred from homology"/>
<accession>A0A8D9BDK5</accession>
<reference evidence="17" key="1">
    <citation type="submission" date="2021-05" db="EMBL/GenBank/DDBJ databases">
        <authorList>
            <person name="Alioto T."/>
            <person name="Alioto T."/>
            <person name="Gomez Garrido J."/>
        </authorList>
    </citation>
    <scope>NUCLEOTIDE SEQUENCE</scope>
</reference>
<dbReference type="GO" id="GO:0016787">
    <property type="term" value="F:hydrolase activity"/>
    <property type="evidence" value="ECO:0007669"/>
    <property type="project" value="UniProtKB-KW"/>
</dbReference>
<dbReference type="GO" id="GO:0043565">
    <property type="term" value="F:sequence-specific DNA binding"/>
    <property type="evidence" value="ECO:0007669"/>
    <property type="project" value="InterPro"/>
</dbReference>
<evidence type="ECO:0000256" key="16">
    <source>
        <dbReference type="PIRSR" id="PIRSR602848-1"/>
    </source>
</evidence>
<dbReference type="FunFam" id="1.20.58.190:FF:000001">
    <property type="entry name" value="Translin"/>
    <property type="match status" value="1"/>
</dbReference>
<dbReference type="EMBL" id="HBUF01255326">
    <property type="protein sequence ID" value="CAG6681349.1"/>
    <property type="molecule type" value="Transcribed_RNA"/>
</dbReference>
<comment type="similarity">
    <text evidence="3">Belongs to the translin family.</text>
</comment>
<evidence type="ECO:0000256" key="12">
    <source>
        <dbReference type="ARBA" id="ARBA00023242"/>
    </source>
</evidence>
<dbReference type="InterPro" id="IPR033956">
    <property type="entry name" value="Translin"/>
</dbReference>
<dbReference type="GO" id="GO:0005737">
    <property type="term" value="C:cytoplasm"/>
    <property type="evidence" value="ECO:0007669"/>
    <property type="project" value="UniProtKB-SubCell"/>
</dbReference>
<dbReference type="EMBL" id="HBUF01352898">
    <property type="protein sequence ID" value="CAG6715239.1"/>
    <property type="molecule type" value="Transcribed_RNA"/>
</dbReference>
<dbReference type="GO" id="GO:0016070">
    <property type="term" value="P:RNA metabolic process"/>
    <property type="evidence" value="ECO:0007669"/>
    <property type="project" value="InterPro"/>
</dbReference>
<dbReference type="EMBL" id="HBUF01621488">
    <property type="protein sequence ID" value="CAG6781108.1"/>
    <property type="molecule type" value="Transcribed_RNA"/>
</dbReference>
<keyword evidence="7" id="KW-0540">Nuclease</keyword>
<dbReference type="EMBL" id="HBUF01352897">
    <property type="protein sequence ID" value="CAG6715238.1"/>
    <property type="molecule type" value="Transcribed_RNA"/>
</dbReference>
<dbReference type="PANTHER" id="PTHR10741">
    <property type="entry name" value="TRANSLIN AND TRANSLIN ASSOCIATED PROTEIN X"/>
    <property type="match status" value="1"/>
</dbReference>
<evidence type="ECO:0000256" key="10">
    <source>
        <dbReference type="ARBA" id="ARBA00022884"/>
    </source>
</evidence>
<dbReference type="GO" id="GO:0003723">
    <property type="term" value="F:RNA binding"/>
    <property type="evidence" value="ECO:0007669"/>
    <property type="project" value="UniProtKB-KW"/>
</dbReference>
<dbReference type="SUPFAM" id="SSF74784">
    <property type="entry name" value="Translin"/>
    <property type="match status" value="1"/>
</dbReference>
<name>A0A8D9BDK5_9HEMI</name>
<evidence type="ECO:0000256" key="5">
    <source>
        <dbReference type="ARBA" id="ARBA00022196"/>
    </source>
</evidence>
<evidence type="ECO:0000256" key="6">
    <source>
        <dbReference type="ARBA" id="ARBA00022490"/>
    </source>
</evidence>
<dbReference type="EMBL" id="HBUF01352895">
    <property type="protein sequence ID" value="CAG6715236.1"/>
    <property type="molecule type" value="Transcribed_RNA"/>
</dbReference>
<dbReference type="EMBL" id="HBUF01352896">
    <property type="protein sequence ID" value="CAG6715237.1"/>
    <property type="molecule type" value="Transcribed_RNA"/>
</dbReference>
<dbReference type="GO" id="GO:0046872">
    <property type="term" value="F:metal ion binding"/>
    <property type="evidence" value="ECO:0007669"/>
    <property type="project" value="UniProtKB-KW"/>
</dbReference>
<dbReference type="EMBL" id="HBUF01352899">
    <property type="protein sequence ID" value="CAG6715240.1"/>
    <property type="molecule type" value="Transcribed_RNA"/>
</dbReference>
<dbReference type="InterPro" id="IPR002848">
    <property type="entry name" value="Translin_fam"/>
</dbReference>
<comment type="subcellular location">
    <subcellularLocation>
        <location evidence="2">Cytoplasm</location>
    </subcellularLocation>
    <subcellularLocation>
        <location evidence="1">Nucleus</location>
    </subcellularLocation>
</comment>
<evidence type="ECO:0000256" key="15">
    <source>
        <dbReference type="ARBA" id="ARBA00030513"/>
    </source>
</evidence>
<comment type="subunit">
    <text evidence="4">Ring-shaped heterooctamer of six TSN and two TSNAX subunits, DNA/RNA binding occurs inside the ring.</text>
</comment>
<evidence type="ECO:0000256" key="3">
    <source>
        <dbReference type="ARBA" id="ARBA00005902"/>
    </source>
</evidence>
<keyword evidence="16" id="KW-0460">Magnesium</keyword>
<evidence type="ECO:0000256" key="7">
    <source>
        <dbReference type="ARBA" id="ARBA00022722"/>
    </source>
</evidence>
<dbReference type="Gene3D" id="1.20.58.190">
    <property type="entry name" value="Translin, domain 1"/>
    <property type="match status" value="1"/>
</dbReference>
<dbReference type="EMBL" id="HBUF01621487">
    <property type="protein sequence ID" value="CAG6781107.1"/>
    <property type="molecule type" value="Transcribed_RNA"/>
</dbReference>
<evidence type="ECO:0000256" key="11">
    <source>
        <dbReference type="ARBA" id="ARBA00023125"/>
    </source>
</evidence>
<dbReference type="CDD" id="cd14819">
    <property type="entry name" value="Translin"/>
    <property type="match status" value="1"/>
</dbReference>
<evidence type="ECO:0000256" key="14">
    <source>
        <dbReference type="ARBA" id="ARBA00025410"/>
    </source>
</evidence>
<dbReference type="EMBL" id="HBUF01255325">
    <property type="protein sequence ID" value="CAG6681348.1"/>
    <property type="molecule type" value="Transcribed_RNA"/>
</dbReference>
<dbReference type="GO" id="GO:0003697">
    <property type="term" value="F:single-stranded DNA binding"/>
    <property type="evidence" value="ECO:0007669"/>
    <property type="project" value="InterPro"/>
</dbReference>
<keyword evidence="8" id="KW-0255">Endonuclease</keyword>
<dbReference type="Gene3D" id="1.20.58.200">
    <property type="entry name" value="Translin, domain 2"/>
    <property type="match status" value="1"/>
</dbReference>
<comment type="function">
    <text evidence="13">DNA-binding protein that specifically recognizes consensus sequences at the breakpoint junctions in chromosomal translocations, mostly involving immunoglobulin (Ig)/T-cell receptor gene segments. Seems to recognize single-stranded DNA ends generated by staggered breaks occurring at recombination hot spots.</text>
</comment>
<dbReference type="InterPro" id="IPR036081">
    <property type="entry name" value="Translin_sf"/>
</dbReference>
<evidence type="ECO:0000313" key="17">
    <source>
        <dbReference type="EMBL" id="CAG6781105.1"/>
    </source>
</evidence>
<protein>
    <recommendedName>
        <fullName evidence="5">Translin</fullName>
    </recommendedName>
    <alternativeName>
        <fullName evidence="15">Component 3 of promoter of RISC</fullName>
    </alternativeName>
</protein>
<keyword evidence="11" id="KW-0238">DNA-binding</keyword>
<dbReference type="InterPro" id="IPR016069">
    <property type="entry name" value="Translin_C"/>
</dbReference>
<comment type="function">
    <text evidence="14">Exhibits both single-stranded and double-stranded endoribonuclease activity. May act as an activator of RNA-induced silencing complex (RISC) by facilitating endonucleolytic cleavage of the siRNA passenger strand.</text>
</comment>
<feature type="binding site" evidence="16">
    <location>
        <position position="152"/>
    </location>
    <ligand>
        <name>Mg(2+)</name>
        <dbReference type="ChEBI" id="CHEBI:18420"/>
    </ligand>
</feature>
<keyword evidence="10" id="KW-0694">RNA-binding</keyword>
<organism evidence="17">
    <name type="scientific">Cacopsylla melanoneura</name>
    <dbReference type="NCBI Taxonomy" id="428564"/>
    <lineage>
        <taxon>Eukaryota</taxon>
        <taxon>Metazoa</taxon>
        <taxon>Ecdysozoa</taxon>
        <taxon>Arthropoda</taxon>
        <taxon>Hexapoda</taxon>
        <taxon>Insecta</taxon>
        <taxon>Pterygota</taxon>
        <taxon>Neoptera</taxon>
        <taxon>Paraneoptera</taxon>
        <taxon>Hemiptera</taxon>
        <taxon>Sternorrhyncha</taxon>
        <taxon>Psylloidea</taxon>
        <taxon>Psyllidae</taxon>
        <taxon>Psyllinae</taxon>
        <taxon>Cacopsylla</taxon>
    </lineage>
</organism>
<dbReference type="EMBL" id="HBUF01621489">
    <property type="protein sequence ID" value="CAG6781109.1"/>
    <property type="molecule type" value="Transcribed_RNA"/>
</dbReference>
<evidence type="ECO:0000256" key="1">
    <source>
        <dbReference type="ARBA" id="ARBA00004123"/>
    </source>
</evidence>
<dbReference type="GO" id="GO:0004519">
    <property type="term" value="F:endonuclease activity"/>
    <property type="evidence" value="ECO:0007669"/>
    <property type="project" value="UniProtKB-KW"/>
</dbReference>